<evidence type="ECO:0000313" key="2">
    <source>
        <dbReference type="Proteomes" id="UP000825367"/>
    </source>
</evidence>
<accession>A0ABX8VFQ3</accession>
<evidence type="ECO:0000313" key="1">
    <source>
        <dbReference type="EMBL" id="QYL14933.1"/>
    </source>
</evidence>
<sequence length="56" mass="6603">MDHVITPTERPDLIYEELNLRVWCRTCNSTRGDRCTDAERQQVLGSITRRRRRSAA</sequence>
<name>A0ABX8VFQ3_9MYCO</name>
<dbReference type="EMBL" id="CP080333">
    <property type="protein sequence ID" value="QYL14933.1"/>
    <property type="molecule type" value="Genomic_DNA"/>
</dbReference>
<evidence type="ECO:0008006" key="3">
    <source>
        <dbReference type="Google" id="ProtNLM"/>
    </source>
</evidence>
<gene>
    <name evidence="1" type="ORF">K0O64_17355</name>
</gene>
<keyword evidence="2" id="KW-1185">Reference proteome</keyword>
<protein>
    <recommendedName>
        <fullName evidence="3">HNH endonuclease</fullName>
    </recommendedName>
</protein>
<organism evidence="1 2">
    <name type="scientific">Mycolicibacterium pallens</name>
    <dbReference type="NCBI Taxonomy" id="370524"/>
    <lineage>
        <taxon>Bacteria</taxon>
        <taxon>Bacillati</taxon>
        <taxon>Actinomycetota</taxon>
        <taxon>Actinomycetes</taxon>
        <taxon>Mycobacteriales</taxon>
        <taxon>Mycobacteriaceae</taxon>
        <taxon>Mycolicibacterium</taxon>
    </lineage>
</organism>
<proteinExistence type="predicted"/>
<reference evidence="1 2" key="1">
    <citation type="submission" date="2021-07" db="EMBL/GenBank/DDBJ databases">
        <title>Whole genome sequencing of non-tuberculosis mycobacteria type-strains.</title>
        <authorList>
            <person name="Igarashi Y."/>
            <person name="Osugi A."/>
            <person name="Mitarai S."/>
        </authorList>
    </citation>
    <scope>NUCLEOTIDE SEQUENCE [LARGE SCALE GENOMIC DNA]</scope>
    <source>
        <strain evidence="1 2">JCM 16370</strain>
    </source>
</reference>
<dbReference type="Proteomes" id="UP000825367">
    <property type="component" value="Chromosome"/>
</dbReference>